<evidence type="ECO:0000313" key="2">
    <source>
        <dbReference type="Proteomes" id="UP001433508"/>
    </source>
</evidence>
<dbReference type="Proteomes" id="UP001433508">
    <property type="component" value="Unassembled WGS sequence"/>
</dbReference>
<organism evidence="1 2">
    <name type="scientific">Lipomyces kononenkoae</name>
    <name type="common">Yeast</name>
    <dbReference type="NCBI Taxonomy" id="34357"/>
    <lineage>
        <taxon>Eukaryota</taxon>
        <taxon>Fungi</taxon>
        <taxon>Dikarya</taxon>
        <taxon>Ascomycota</taxon>
        <taxon>Saccharomycotina</taxon>
        <taxon>Lipomycetes</taxon>
        <taxon>Lipomycetales</taxon>
        <taxon>Lipomycetaceae</taxon>
        <taxon>Lipomyces</taxon>
    </lineage>
</organism>
<name>A0ACC3SSZ0_LIPKO</name>
<sequence>GLYRGLRDRKSSNYETFDDVFSRSMRTYKEVPDWWFIATLIIAFCVGVAAIVGYPTNTPVVAVVVVIFVCIALLIPTTVIFSNTGYLIPGDTLTVIIAGYMVHGNPVASLICRVFGLDTDEQAETFLGGQKLAHYARMPPRAVLRAQMIATLMQGFVRVSGFHDRRPNLADQPHSDLCTSTQSARLVCTLPNQLYSNTILLGVIGPHRTYDVSYPALKYGFLVGVFIAVGFWALRRRYTKFLKYIHPVLILSGITRYGATYNLSYYTPGMYFSFMYFIRRRYLAWWTKYNYILTSGLTAGMAFSGILIFFSLQYTGHKLIWWGNTVQLAGVDGAGTATLLKAPPEGFGQR</sequence>
<proteinExistence type="predicted"/>
<reference evidence="2" key="1">
    <citation type="journal article" date="2024" name="Front. Bioeng. Biotechnol.">
        <title>Genome-scale model development and genomic sequencing of the oleaginous clade Lipomyces.</title>
        <authorList>
            <person name="Czajka J.J."/>
            <person name="Han Y."/>
            <person name="Kim J."/>
            <person name="Mondo S.J."/>
            <person name="Hofstad B.A."/>
            <person name="Robles A."/>
            <person name="Haridas S."/>
            <person name="Riley R."/>
            <person name="LaButti K."/>
            <person name="Pangilinan J."/>
            <person name="Andreopoulos W."/>
            <person name="Lipzen A."/>
            <person name="Yan J."/>
            <person name="Wang M."/>
            <person name="Ng V."/>
            <person name="Grigoriev I.V."/>
            <person name="Spatafora J.W."/>
            <person name="Magnuson J.K."/>
            <person name="Baker S.E."/>
            <person name="Pomraning K.R."/>
        </authorList>
    </citation>
    <scope>NUCLEOTIDE SEQUENCE [LARGE SCALE GENOMIC DNA]</scope>
    <source>
        <strain evidence="2">CBS 7786</strain>
    </source>
</reference>
<gene>
    <name evidence="1" type="ORF">V1525DRAFT_349679</name>
</gene>
<comment type="caution">
    <text evidence="1">The sequence shown here is derived from an EMBL/GenBank/DDBJ whole genome shotgun (WGS) entry which is preliminary data.</text>
</comment>
<accession>A0ACC3SSZ0</accession>
<feature type="non-terminal residue" evidence="1">
    <location>
        <position position="1"/>
    </location>
</feature>
<keyword evidence="2" id="KW-1185">Reference proteome</keyword>
<evidence type="ECO:0000313" key="1">
    <source>
        <dbReference type="EMBL" id="KAK9234722.1"/>
    </source>
</evidence>
<dbReference type="EMBL" id="MU971453">
    <property type="protein sequence ID" value="KAK9234722.1"/>
    <property type="molecule type" value="Genomic_DNA"/>
</dbReference>
<protein>
    <submittedName>
        <fullName evidence="1">OPT oligopeptide transporter protein-domain-containing protein</fullName>
    </submittedName>
</protein>